<organism evidence="2 3">
    <name type="scientific">Meloidogyne enterolobii</name>
    <name type="common">Root-knot nematode worm</name>
    <name type="synonym">Meloidogyne mayaguensis</name>
    <dbReference type="NCBI Taxonomy" id="390850"/>
    <lineage>
        <taxon>Eukaryota</taxon>
        <taxon>Metazoa</taxon>
        <taxon>Ecdysozoa</taxon>
        <taxon>Nematoda</taxon>
        <taxon>Chromadorea</taxon>
        <taxon>Rhabditida</taxon>
        <taxon>Tylenchina</taxon>
        <taxon>Tylenchomorpha</taxon>
        <taxon>Tylenchoidea</taxon>
        <taxon>Meloidogynidae</taxon>
        <taxon>Meloidogyninae</taxon>
        <taxon>Meloidogyne</taxon>
    </lineage>
</organism>
<feature type="domain" description="F-box" evidence="1">
    <location>
        <begin position="1"/>
        <end position="51"/>
    </location>
</feature>
<dbReference type="Proteomes" id="UP000580250">
    <property type="component" value="Unassembled WGS sequence"/>
</dbReference>
<dbReference type="EMBL" id="CAJEWN010000238">
    <property type="protein sequence ID" value="CAD2174585.1"/>
    <property type="molecule type" value="Genomic_DNA"/>
</dbReference>
<dbReference type="InterPro" id="IPR001810">
    <property type="entry name" value="F-box_dom"/>
</dbReference>
<proteinExistence type="predicted"/>
<accession>A0A6V7VI13</accession>
<reference evidence="2 3" key="1">
    <citation type="submission" date="2020-08" db="EMBL/GenBank/DDBJ databases">
        <authorList>
            <person name="Koutsovoulos G."/>
            <person name="Danchin GJ E."/>
        </authorList>
    </citation>
    <scope>NUCLEOTIDE SEQUENCE [LARGE SCALE GENOMIC DNA]</scope>
</reference>
<gene>
    <name evidence="2" type="ORF">MENT_LOCUS26261</name>
</gene>
<evidence type="ECO:0000313" key="3">
    <source>
        <dbReference type="Proteomes" id="UP000580250"/>
    </source>
</evidence>
<protein>
    <recommendedName>
        <fullName evidence="1">F-box domain-containing protein</fullName>
    </recommendedName>
</protein>
<name>A0A6V7VI13_MELEN</name>
<sequence>MFSLPNQAKLDVLKCLNFNQLTSFKQTNIYFYNLINENEEELCFRMKFNKLSINDNLQKFDSYEFLEPDPEVVGYILPAFFKKRYQNIINRLVPVFLYYYQNVSSSPSKFFVYIERTSEYNLLDNEPRYYIIKLPIFPKNVEKMVIVGYWLEQLSDCVFEYASFDGVVFNPELINLLFDNDKLLFHIQKPKISSNEASFGNVWKFVSNHLTISEYLSINLNDINVQRLHGILVSGGNKLPKIRVKNVKTGRLYNSIIKHISTAKDCSKMLANITLYYSSPTKFELNEIAEEVEITEQLNGVKYTKYQLENIHNPNVRFSFCNEEGKDGKIVCVKIRKMEA</sequence>
<evidence type="ECO:0000313" key="2">
    <source>
        <dbReference type="EMBL" id="CAD2174585.1"/>
    </source>
</evidence>
<dbReference type="PROSITE" id="PS50181">
    <property type="entry name" value="FBOX"/>
    <property type="match status" value="1"/>
</dbReference>
<comment type="caution">
    <text evidence="2">The sequence shown here is derived from an EMBL/GenBank/DDBJ whole genome shotgun (WGS) entry which is preliminary data.</text>
</comment>
<dbReference type="AlphaFoldDB" id="A0A6V7VI13"/>
<evidence type="ECO:0000259" key="1">
    <source>
        <dbReference type="PROSITE" id="PS50181"/>
    </source>
</evidence>